<keyword evidence="2" id="KW-0238">DNA-binding</keyword>
<keyword evidence="6" id="KW-1185">Reference proteome</keyword>
<dbReference type="PROSITE" id="PS01124">
    <property type="entry name" value="HTH_ARAC_FAMILY_2"/>
    <property type="match status" value="1"/>
</dbReference>
<dbReference type="RefSeq" id="WP_087434232.1">
    <property type="nucleotide sequence ID" value="NZ_JAMDLV010000007.1"/>
</dbReference>
<proteinExistence type="predicted"/>
<dbReference type="InterPro" id="IPR020449">
    <property type="entry name" value="Tscrpt_reg_AraC-type_HTH"/>
</dbReference>
<keyword evidence="3" id="KW-0804">Transcription</keyword>
<dbReference type="EMBL" id="JAMDLW010000021">
    <property type="protein sequence ID" value="MCY9521187.1"/>
    <property type="molecule type" value="Genomic_DNA"/>
</dbReference>
<dbReference type="SMART" id="SM00342">
    <property type="entry name" value="HTH_ARAC"/>
    <property type="match status" value="1"/>
</dbReference>
<dbReference type="InterPro" id="IPR009057">
    <property type="entry name" value="Homeodomain-like_sf"/>
</dbReference>
<accession>A0ABT4DV17</accession>
<dbReference type="Gene3D" id="2.60.120.10">
    <property type="entry name" value="Jelly Rolls"/>
    <property type="match status" value="1"/>
</dbReference>
<evidence type="ECO:0000256" key="2">
    <source>
        <dbReference type="ARBA" id="ARBA00023125"/>
    </source>
</evidence>
<dbReference type="SUPFAM" id="SSF46689">
    <property type="entry name" value="Homeodomain-like"/>
    <property type="match status" value="2"/>
</dbReference>
<dbReference type="InterPro" id="IPR003313">
    <property type="entry name" value="AraC-bd"/>
</dbReference>
<dbReference type="InterPro" id="IPR037923">
    <property type="entry name" value="HTH-like"/>
</dbReference>
<dbReference type="PANTHER" id="PTHR46796">
    <property type="entry name" value="HTH-TYPE TRANSCRIPTIONAL ACTIVATOR RHAS-RELATED"/>
    <property type="match status" value="1"/>
</dbReference>
<dbReference type="Pfam" id="PF02311">
    <property type="entry name" value="AraC_binding"/>
    <property type="match status" value="1"/>
</dbReference>
<dbReference type="Gene3D" id="1.10.10.60">
    <property type="entry name" value="Homeodomain-like"/>
    <property type="match status" value="1"/>
</dbReference>
<evidence type="ECO:0000259" key="4">
    <source>
        <dbReference type="PROSITE" id="PS01124"/>
    </source>
</evidence>
<dbReference type="PANTHER" id="PTHR46796:SF2">
    <property type="entry name" value="TRANSCRIPTIONAL REGULATORY PROTEIN"/>
    <property type="match status" value="1"/>
</dbReference>
<dbReference type="CDD" id="cd07001">
    <property type="entry name" value="cupin_YbfI-like_N"/>
    <property type="match status" value="1"/>
</dbReference>
<organism evidence="5 6">
    <name type="scientific">Paenibacillus apiarius</name>
    <dbReference type="NCBI Taxonomy" id="46240"/>
    <lineage>
        <taxon>Bacteria</taxon>
        <taxon>Bacillati</taxon>
        <taxon>Bacillota</taxon>
        <taxon>Bacilli</taxon>
        <taxon>Bacillales</taxon>
        <taxon>Paenibacillaceae</taxon>
        <taxon>Paenibacillus</taxon>
    </lineage>
</organism>
<evidence type="ECO:0000256" key="1">
    <source>
        <dbReference type="ARBA" id="ARBA00023015"/>
    </source>
</evidence>
<keyword evidence="1" id="KW-0805">Transcription regulation</keyword>
<dbReference type="Proteomes" id="UP001207626">
    <property type="component" value="Unassembled WGS sequence"/>
</dbReference>
<comment type="caution">
    <text evidence="5">The sequence shown here is derived from an EMBL/GenBank/DDBJ whole genome shotgun (WGS) entry which is preliminary data.</text>
</comment>
<reference evidence="5 6" key="1">
    <citation type="submission" date="2022-05" db="EMBL/GenBank/DDBJ databases">
        <title>Genome Sequencing of Bee-Associated Microbes.</title>
        <authorList>
            <person name="Dunlap C."/>
        </authorList>
    </citation>
    <scope>NUCLEOTIDE SEQUENCE [LARGE SCALE GENOMIC DNA]</scope>
    <source>
        <strain evidence="5 6">NRRL NRS-1438</strain>
    </source>
</reference>
<protein>
    <submittedName>
        <fullName evidence="5">AraC family transcriptional regulator</fullName>
    </submittedName>
</protein>
<dbReference type="InterPro" id="IPR018060">
    <property type="entry name" value="HTH_AraC"/>
</dbReference>
<evidence type="ECO:0000313" key="5">
    <source>
        <dbReference type="EMBL" id="MCY9521187.1"/>
    </source>
</evidence>
<feature type="domain" description="HTH araC/xylS-type" evidence="4">
    <location>
        <begin position="171"/>
        <end position="268"/>
    </location>
</feature>
<dbReference type="InterPro" id="IPR014710">
    <property type="entry name" value="RmlC-like_jellyroll"/>
</dbReference>
<evidence type="ECO:0000256" key="3">
    <source>
        <dbReference type="ARBA" id="ARBA00023163"/>
    </source>
</evidence>
<gene>
    <name evidence="5" type="ORF">M5X09_16165</name>
</gene>
<evidence type="ECO:0000313" key="6">
    <source>
        <dbReference type="Proteomes" id="UP001207626"/>
    </source>
</evidence>
<sequence length="284" mass="33189">MPNDKRTVSYDADLQIEAYWFEGIMQKFPNHFHDYYVIGFIEAGQRYLLCKDQEYIINPGDIIIFNPGDVHSCEQIDGKTLDYRCINIQPEIMKKTALEITGREFFPNFSQAVLYRSELASSLQELHHMICEGETDFIKEELYLFLISQLIQEYADSITDPFAQEPTSEFKPVCDYMEANFAKVITLDELSRLANMSKYHFLRSFARQKGISPYSYLETIRIGNSKKLLEQGIPPVEAAFRTGFSDQSHFSNFFKKFIGLTPRQYMRIFLSESSIERQTERKEL</sequence>
<dbReference type="Pfam" id="PF12833">
    <property type="entry name" value="HTH_18"/>
    <property type="match status" value="1"/>
</dbReference>
<dbReference type="InterPro" id="IPR050204">
    <property type="entry name" value="AraC_XylS_family_regulators"/>
</dbReference>
<name>A0ABT4DV17_9BACL</name>
<dbReference type="PRINTS" id="PR00032">
    <property type="entry name" value="HTHARAC"/>
</dbReference>
<dbReference type="SUPFAM" id="SSF51215">
    <property type="entry name" value="Regulatory protein AraC"/>
    <property type="match status" value="1"/>
</dbReference>